<gene>
    <name evidence="3" type="ORF">FB474_4069</name>
</gene>
<protein>
    <submittedName>
        <fullName evidence="3">Amidase</fullName>
    </submittedName>
</protein>
<dbReference type="PANTHER" id="PTHR11895">
    <property type="entry name" value="TRANSAMIDASE"/>
    <property type="match status" value="1"/>
</dbReference>
<dbReference type="InterPro" id="IPR023631">
    <property type="entry name" value="Amidase_dom"/>
</dbReference>
<dbReference type="Proteomes" id="UP000319514">
    <property type="component" value="Unassembled WGS sequence"/>
</dbReference>
<dbReference type="GO" id="GO:0003824">
    <property type="term" value="F:catalytic activity"/>
    <property type="evidence" value="ECO:0007669"/>
    <property type="project" value="InterPro"/>
</dbReference>
<sequence length="474" mass="49865">MCRVRPRPAPSVRLWRAKASSPSVRGVTPQPDTATGIAAAVHAGDLDPRLTTEAALDRIATHDPRIGAFRRIRTREARREAAELAGRGALEGLPLAGVPVAVKDNVAVAGERTEDGSRATSREPAEADHVVVQRLRAAGAVVVGLTRVPELCIWPMTDSAEGTARNPWDLTRTPGGSSGGSAAAVAAGLVPLAHGSDGMGSVRIPAACCGLVGIKPGAGVVAEPSEGWYGMSTHGPLATTVADAALLLSVLAERPDLARVSTSAGILRVAVSTRPPLPGVPVGADQRRAAGRAGELLRQAGHTVRDDDPPYRPGSMNEMTARWFAGAARTAEGLDPELLQRRTRGHIGLGRLLQQRGLVKDGARERWRAAVEPFFERYDVLVTPALAGPPPPAARWHERSWLANVLASTRYAPFQGPWNLAGYPAMTVPIGGHNRRMPLAVQLVAPAGRESRLIGVAAQLEALAPWPRVAPGFA</sequence>
<dbReference type="SUPFAM" id="SSF75304">
    <property type="entry name" value="Amidase signature (AS) enzymes"/>
    <property type="match status" value="1"/>
</dbReference>
<dbReference type="InterPro" id="IPR036928">
    <property type="entry name" value="AS_sf"/>
</dbReference>
<dbReference type="AlphaFoldDB" id="A0A542Z7Z4"/>
<evidence type="ECO:0000313" key="4">
    <source>
        <dbReference type="Proteomes" id="UP000319514"/>
    </source>
</evidence>
<dbReference type="Gene3D" id="3.90.1300.10">
    <property type="entry name" value="Amidase signature (AS) domain"/>
    <property type="match status" value="1"/>
</dbReference>
<feature type="domain" description="Amidase" evidence="2">
    <location>
        <begin position="52"/>
        <end position="453"/>
    </location>
</feature>
<comment type="caution">
    <text evidence="3">The sequence shown here is derived from an EMBL/GenBank/DDBJ whole genome shotgun (WGS) entry which is preliminary data.</text>
</comment>
<evidence type="ECO:0000313" key="3">
    <source>
        <dbReference type="EMBL" id="TQL56452.1"/>
    </source>
</evidence>
<reference evidence="3 4" key="1">
    <citation type="submission" date="2019-06" db="EMBL/GenBank/DDBJ databases">
        <title>Sequencing the genomes of 1000 actinobacteria strains.</title>
        <authorList>
            <person name="Klenk H.-P."/>
        </authorList>
    </citation>
    <scope>NUCLEOTIDE SEQUENCE [LARGE SCALE GENOMIC DNA]</scope>
    <source>
        <strain evidence="3 4">DSM 18082</strain>
    </source>
</reference>
<dbReference type="InterPro" id="IPR000120">
    <property type="entry name" value="Amidase"/>
</dbReference>
<accession>A0A542Z7Z4</accession>
<dbReference type="PANTHER" id="PTHR11895:SF7">
    <property type="entry name" value="GLUTAMYL-TRNA(GLN) AMIDOTRANSFERASE SUBUNIT A, MITOCHONDRIAL"/>
    <property type="match status" value="1"/>
</dbReference>
<keyword evidence="4" id="KW-1185">Reference proteome</keyword>
<organism evidence="3 4">
    <name type="scientific">Oryzihumus leptocrescens</name>
    <dbReference type="NCBI Taxonomy" id="297536"/>
    <lineage>
        <taxon>Bacteria</taxon>
        <taxon>Bacillati</taxon>
        <taxon>Actinomycetota</taxon>
        <taxon>Actinomycetes</taxon>
        <taxon>Micrococcales</taxon>
        <taxon>Intrasporangiaceae</taxon>
        <taxon>Oryzihumus</taxon>
    </lineage>
</organism>
<comment type="similarity">
    <text evidence="1">Belongs to the amidase family.</text>
</comment>
<dbReference type="Pfam" id="PF01425">
    <property type="entry name" value="Amidase"/>
    <property type="match status" value="1"/>
</dbReference>
<dbReference type="EMBL" id="VFOQ01000003">
    <property type="protein sequence ID" value="TQL56452.1"/>
    <property type="molecule type" value="Genomic_DNA"/>
</dbReference>
<evidence type="ECO:0000259" key="2">
    <source>
        <dbReference type="Pfam" id="PF01425"/>
    </source>
</evidence>
<evidence type="ECO:0000256" key="1">
    <source>
        <dbReference type="ARBA" id="ARBA00009199"/>
    </source>
</evidence>
<name>A0A542Z7Z4_9MICO</name>
<proteinExistence type="inferred from homology"/>